<evidence type="ECO:0000256" key="7">
    <source>
        <dbReference type="PIRSR" id="PIRSR000077-1"/>
    </source>
</evidence>
<evidence type="ECO:0000256" key="3">
    <source>
        <dbReference type="ARBA" id="ARBA00022982"/>
    </source>
</evidence>
<dbReference type="GO" id="GO:0015035">
    <property type="term" value="F:protein-disulfide reductase activity"/>
    <property type="evidence" value="ECO:0007669"/>
    <property type="project" value="InterPro"/>
</dbReference>
<feature type="site" description="Contributes to redox potential value" evidence="7">
    <location>
        <position position="31"/>
    </location>
</feature>
<dbReference type="PATRIC" id="fig|1403316.3.peg.97"/>
<evidence type="ECO:0000256" key="4">
    <source>
        <dbReference type="ARBA" id="ARBA00023157"/>
    </source>
</evidence>
<protein>
    <recommendedName>
        <fullName evidence="6">Thioredoxin</fullName>
    </recommendedName>
</protein>
<evidence type="ECO:0000256" key="1">
    <source>
        <dbReference type="ARBA" id="ARBA00008987"/>
    </source>
</evidence>
<evidence type="ECO:0000256" key="8">
    <source>
        <dbReference type="PIRSR" id="PIRSR000077-4"/>
    </source>
</evidence>
<organism evidence="10 11">
    <name type="scientific">Mycoplasma parvum str. Indiana</name>
    <dbReference type="NCBI Taxonomy" id="1403316"/>
    <lineage>
        <taxon>Bacteria</taxon>
        <taxon>Bacillati</taxon>
        <taxon>Mycoplasmatota</taxon>
        <taxon>Mollicutes</taxon>
        <taxon>Mycoplasmataceae</taxon>
        <taxon>Mycoplasma</taxon>
    </lineage>
</organism>
<dbReference type="InterPro" id="IPR005746">
    <property type="entry name" value="Thioredoxin"/>
</dbReference>
<gene>
    <name evidence="10" type="ORF">PRV_00600</name>
</gene>
<feature type="active site" description="Nucleophile" evidence="7">
    <location>
        <position position="32"/>
    </location>
</feature>
<dbReference type="Proteomes" id="UP000017119">
    <property type="component" value="Chromosome"/>
</dbReference>
<keyword evidence="5 8" id="KW-0676">Redox-active center</keyword>
<comment type="similarity">
    <text evidence="1 6">Belongs to the thioredoxin family.</text>
</comment>
<dbReference type="Pfam" id="PF00085">
    <property type="entry name" value="Thioredoxin"/>
    <property type="match status" value="1"/>
</dbReference>
<dbReference type="PANTHER" id="PTHR45663:SF11">
    <property type="entry name" value="GEO12009P1"/>
    <property type="match status" value="1"/>
</dbReference>
<dbReference type="RefSeq" id="WP_022768987.1">
    <property type="nucleotide sequence ID" value="NC_022575.1"/>
</dbReference>
<dbReference type="EMBL" id="CP006771">
    <property type="protein sequence ID" value="AGX88888.1"/>
    <property type="molecule type" value="Genomic_DNA"/>
</dbReference>
<dbReference type="InterPro" id="IPR036249">
    <property type="entry name" value="Thioredoxin-like_sf"/>
</dbReference>
<keyword evidence="4 8" id="KW-1015">Disulfide bond</keyword>
<keyword evidence="2" id="KW-0813">Transport</keyword>
<dbReference type="PRINTS" id="PR00421">
    <property type="entry name" value="THIOREDOXIN"/>
</dbReference>
<dbReference type="InterPro" id="IPR013766">
    <property type="entry name" value="Thioredoxin_domain"/>
</dbReference>
<dbReference type="STRING" id="1403316.PRV_00600"/>
<evidence type="ECO:0000256" key="5">
    <source>
        <dbReference type="ARBA" id="ARBA00023284"/>
    </source>
</evidence>
<feature type="active site" description="Nucleophile" evidence="7">
    <location>
        <position position="29"/>
    </location>
</feature>
<dbReference type="HOGENOM" id="CLU_090389_10_4_14"/>
<feature type="domain" description="Thioredoxin" evidence="9">
    <location>
        <begin position="1"/>
        <end position="108"/>
    </location>
</feature>
<dbReference type="PROSITE" id="PS00194">
    <property type="entry name" value="THIOREDOXIN_1"/>
    <property type="match status" value="1"/>
</dbReference>
<dbReference type="PROSITE" id="PS51352">
    <property type="entry name" value="THIOREDOXIN_2"/>
    <property type="match status" value="1"/>
</dbReference>
<dbReference type="Gene3D" id="3.40.30.10">
    <property type="entry name" value="Glutaredoxin"/>
    <property type="match status" value="1"/>
</dbReference>
<sequence>MLINIQSAEELELLLLGHEVVIDFYADWCPPCRQLMPILEKISDSQPFMHSIKFAKVNISGLPELAKKYEISSIPTLVFISQKHSKTERHSGLLSEENLIDALEKFFF</sequence>
<dbReference type="CDD" id="cd02947">
    <property type="entry name" value="TRX_family"/>
    <property type="match status" value="1"/>
</dbReference>
<evidence type="ECO:0000256" key="2">
    <source>
        <dbReference type="ARBA" id="ARBA00022448"/>
    </source>
</evidence>
<dbReference type="SUPFAM" id="SSF52833">
    <property type="entry name" value="Thioredoxin-like"/>
    <property type="match status" value="1"/>
</dbReference>
<dbReference type="PIRSF" id="PIRSF000077">
    <property type="entry name" value="Thioredoxin"/>
    <property type="match status" value="1"/>
</dbReference>
<dbReference type="GO" id="GO:0005737">
    <property type="term" value="C:cytoplasm"/>
    <property type="evidence" value="ECO:0007669"/>
    <property type="project" value="TreeGrafter"/>
</dbReference>
<keyword evidence="11" id="KW-1185">Reference proteome</keyword>
<feature type="site" description="Deprotonates C-terminal active site Cys" evidence="7">
    <location>
        <position position="23"/>
    </location>
</feature>
<evidence type="ECO:0000313" key="11">
    <source>
        <dbReference type="Proteomes" id="UP000017119"/>
    </source>
</evidence>
<proteinExistence type="inferred from homology"/>
<keyword evidence="3" id="KW-0249">Electron transport</keyword>
<feature type="site" description="Contributes to redox potential value" evidence="7">
    <location>
        <position position="30"/>
    </location>
</feature>
<dbReference type="InterPro" id="IPR017937">
    <property type="entry name" value="Thioredoxin_CS"/>
</dbReference>
<feature type="disulfide bond" description="Redox-active" evidence="8">
    <location>
        <begin position="29"/>
        <end position="32"/>
    </location>
</feature>
<evidence type="ECO:0000256" key="6">
    <source>
        <dbReference type="PIRNR" id="PIRNR000077"/>
    </source>
</evidence>
<evidence type="ECO:0000313" key="10">
    <source>
        <dbReference type="EMBL" id="AGX88888.1"/>
    </source>
</evidence>
<name>U5NFA5_9MOLU</name>
<evidence type="ECO:0000259" key="9">
    <source>
        <dbReference type="PROSITE" id="PS51352"/>
    </source>
</evidence>
<accession>U5NFA5</accession>
<dbReference type="PANTHER" id="PTHR45663">
    <property type="entry name" value="GEO12009P1"/>
    <property type="match status" value="1"/>
</dbReference>
<reference evidence="10 11" key="1">
    <citation type="journal article" date="2013" name="Genome Announc.">
        <title>Genome Sequence of Mycoplasma parvum (Formerly Eperythrozoon parvum), a Diminutive Hemoplasma of the Pig.</title>
        <authorList>
            <person name="do Nascimento N.C."/>
            <person name="Dos Santos A.P."/>
            <person name="Chu Y."/>
            <person name="Guimaraes A.M."/>
            <person name="Pagliaro A."/>
            <person name="Messick J.B."/>
        </authorList>
    </citation>
    <scope>NUCLEOTIDE SEQUENCE [LARGE SCALE GENOMIC DNA]</scope>
    <source>
        <strain evidence="10 11">Indiana</strain>
    </source>
</reference>
<dbReference type="KEGG" id="mpv:PRV_00600"/>
<dbReference type="AlphaFoldDB" id="U5NFA5"/>